<feature type="repeat" description="NHL" evidence="8">
    <location>
        <begin position="478"/>
        <end position="521"/>
    </location>
</feature>
<dbReference type="SUPFAM" id="SSF57850">
    <property type="entry name" value="RING/U-box"/>
    <property type="match status" value="1"/>
</dbReference>
<dbReference type="Pfam" id="PF00630">
    <property type="entry name" value="Filamin"/>
    <property type="match status" value="1"/>
</dbReference>
<dbReference type="AlphaFoldDB" id="A0AAU9VMC3"/>
<proteinExistence type="inferred from homology"/>
<dbReference type="SMART" id="SM00502">
    <property type="entry name" value="BBC"/>
    <property type="match status" value="1"/>
</dbReference>
<keyword evidence="12" id="KW-1185">Reference proteome</keyword>
<reference evidence="11 12" key="1">
    <citation type="submission" date="2022-05" db="EMBL/GenBank/DDBJ databases">
        <authorList>
            <consortium name="Genoscope - CEA"/>
            <person name="William W."/>
        </authorList>
    </citation>
    <scope>NUCLEOTIDE SEQUENCE [LARGE SCALE GENOMIC DNA]</scope>
</reference>
<evidence type="ECO:0000256" key="3">
    <source>
        <dbReference type="ARBA" id="ARBA00022737"/>
    </source>
</evidence>
<dbReference type="CDD" id="cd14954">
    <property type="entry name" value="NHL_TRIM71_like"/>
    <property type="match status" value="1"/>
</dbReference>
<evidence type="ECO:0000256" key="4">
    <source>
        <dbReference type="ARBA" id="ARBA00022771"/>
    </source>
</evidence>
<dbReference type="PROSITE" id="PS50194">
    <property type="entry name" value="FILAMIN_REPEAT"/>
    <property type="match status" value="1"/>
</dbReference>
<dbReference type="InterPro" id="IPR013083">
    <property type="entry name" value="Znf_RING/FYVE/PHD"/>
</dbReference>
<evidence type="ECO:0000256" key="2">
    <source>
        <dbReference type="ARBA" id="ARBA00022723"/>
    </source>
</evidence>
<accession>A0AAU9VMC3</accession>
<evidence type="ECO:0000259" key="10">
    <source>
        <dbReference type="PROSITE" id="PS50119"/>
    </source>
</evidence>
<evidence type="ECO:0000256" key="7">
    <source>
        <dbReference type="PROSITE-ProRule" id="PRU00087"/>
    </source>
</evidence>
<comment type="similarity">
    <text evidence="1">Belongs to the TRIM/RBCC family.</text>
</comment>
<keyword evidence="4 6" id="KW-0863">Zinc-finger</keyword>
<dbReference type="SMART" id="SM00336">
    <property type="entry name" value="BBOX"/>
    <property type="match status" value="2"/>
</dbReference>
<feature type="repeat" description="NHL" evidence="8">
    <location>
        <begin position="572"/>
        <end position="615"/>
    </location>
</feature>
<evidence type="ECO:0000256" key="5">
    <source>
        <dbReference type="ARBA" id="ARBA00022833"/>
    </source>
</evidence>
<dbReference type="InterPro" id="IPR001298">
    <property type="entry name" value="Filamin/ABP280_rpt"/>
</dbReference>
<feature type="repeat" description="NHL" evidence="8">
    <location>
        <begin position="714"/>
        <end position="755"/>
    </location>
</feature>
<dbReference type="Pfam" id="PF01436">
    <property type="entry name" value="NHL"/>
    <property type="match status" value="4"/>
</dbReference>
<dbReference type="Gene3D" id="2.120.10.30">
    <property type="entry name" value="TolB, C-terminal domain"/>
    <property type="match status" value="3"/>
</dbReference>
<dbReference type="PANTHER" id="PTHR24104">
    <property type="entry name" value="E3 UBIQUITIN-PROTEIN LIGASE NHLRC1-RELATED"/>
    <property type="match status" value="1"/>
</dbReference>
<dbReference type="Pfam" id="PF00097">
    <property type="entry name" value="zf-C3HC4"/>
    <property type="match status" value="1"/>
</dbReference>
<evidence type="ECO:0000256" key="6">
    <source>
        <dbReference type="PROSITE-ProRule" id="PRU00024"/>
    </source>
</evidence>
<dbReference type="PROSITE" id="PS50119">
    <property type="entry name" value="ZF_BBOX"/>
    <property type="match status" value="2"/>
</dbReference>
<feature type="repeat" description="NHL" evidence="8">
    <location>
        <begin position="619"/>
        <end position="663"/>
    </location>
</feature>
<dbReference type="Gene3D" id="2.60.40.10">
    <property type="entry name" value="Immunoglobulins"/>
    <property type="match status" value="1"/>
</dbReference>
<protein>
    <recommendedName>
        <fullName evidence="13">E3 ubiquitin-protein ligase TRIM71-like</fullName>
    </recommendedName>
</protein>
<dbReference type="InterPro" id="IPR001841">
    <property type="entry name" value="Znf_RING"/>
</dbReference>
<feature type="domain" description="B box-type" evidence="10">
    <location>
        <begin position="162"/>
        <end position="209"/>
    </location>
</feature>
<dbReference type="SMART" id="SM00184">
    <property type="entry name" value="RING"/>
    <property type="match status" value="1"/>
</dbReference>
<feature type="domain" description="RING-type" evidence="9">
    <location>
        <begin position="17"/>
        <end position="59"/>
    </location>
</feature>
<evidence type="ECO:0008006" key="13">
    <source>
        <dbReference type="Google" id="ProtNLM"/>
    </source>
</evidence>
<dbReference type="InterPro" id="IPR011042">
    <property type="entry name" value="6-blade_b-propeller_TolB-like"/>
</dbReference>
<dbReference type="InterPro" id="IPR017868">
    <property type="entry name" value="Filamin/ABP280_repeat-like"/>
</dbReference>
<dbReference type="InterPro" id="IPR013783">
    <property type="entry name" value="Ig-like_fold"/>
</dbReference>
<dbReference type="InterPro" id="IPR001258">
    <property type="entry name" value="NHL_repeat"/>
</dbReference>
<dbReference type="InterPro" id="IPR000315">
    <property type="entry name" value="Znf_B-box"/>
</dbReference>
<dbReference type="InterPro" id="IPR018957">
    <property type="entry name" value="Znf_C3HC4_RING-type"/>
</dbReference>
<dbReference type="InterPro" id="IPR003649">
    <property type="entry name" value="Bbox_C"/>
</dbReference>
<dbReference type="CDD" id="cd19757">
    <property type="entry name" value="Bbox1"/>
    <property type="match status" value="1"/>
</dbReference>
<name>A0AAU9VMC3_9CNID</name>
<dbReference type="Pfam" id="PF00643">
    <property type="entry name" value="zf-B_box"/>
    <property type="match status" value="1"/>
</dbReference>
<dbReference type="InterPro" id="IPR017907">
    <property type="entry name" value="Znf_RING_CS"/>
</dbReference>
<dbReference type="InterPro" id="IPR014756">
    <property type="entry name" value="Ig_E-set"/>
</dbReference>
<dbReference type="SMART" id="SM00557">
    <property type="entry name" value="IG_FLMN"/>
    <property type="match status" value="1"/>
</dbReference>
<comment type="caution">
    <text evidence="11">The sequence shown here is derived from an EMBL/GenBank/DDBJ whole genome shotgun (WGS) entry which is preliminary data.</text>
</comment>
<dbReference type="Gene3D" id="3.30.40.10">
    <property type="entry name" value="Zinc/RING finger domain, C3HC4 (zinc finger)"/>
    <property type="match status" value="1"/>
</dbReference>
<keyword evidence="3" id="KW-0677">Repeat</keyword>
<feature type="repeat" description="NHL" evidence="8">
    <location>
        <begin position="667"/>
        <end position="710"/>
    </location>
</feature>
<evidence type="ECO:0000256" key="8">
    <source>
        <dbReference type="PROSITE-ProRule" id="PRU00504"/>
    </source>
</evidence>
<dbReference type="EMBL" id="CALNXJ010000002">
    <property type="protein sequence ID" value="CAH3033040.1"/>
    <property type="molecule type" value="Genomic_DNA"/>
</dbReference>
<evidence type="ECO:0000256" key="1">
    <source>
        <dbReference type="ARBA" id="ARBA00008518"/>
    </source>
</evidence>
<dbReference type="GO" id="GO:0043161">
    <property type="term" value="P:proteasome-mediated ubiquitin-dependent protein catabolic process"/>
    <property type="evidence" value="ECO:0007669"/>
    <property type="project" value="TreeGrafter"/>
</dbReference>
<keyword evidence="5" id="KW-0862">Zinc</keyword>
<feature type="domain" description="B box-type" evidence="10">
    <location>
        <begin position="100"/>
        <end position="147"/>
    </location>
</feature>
<dbReference type="PROSITE" id="PS51125">
    <property type="entry name" value="NHL"/>
    <property type="match status" value="6"/>
</dbReference>
<feature type="repeat" description="NHL" evidence="8">
    <location>
        <begin position="525"/>
        <end position="568"/>
    </location>
</feature>
<dbReference type="InterPro" id="IPR050952">
    <property type="entry name" value="TRIM-NHL_E3_ligases"/>
</dbReference>
<feature type="repeat" description="Filamin" evidence="7">
    <location>
        <begin position="365"/>
        <end position="465"/>
    </location>
</feature>
<dbReference type="Proteomes" id="UP001159428">
    <property type="component" value="Unassembled WGS sequence"/>
</dbReference>
<dbReference type="PANTHER" id="PTHR24104:SF57">
    <property type="entry name" value="BEE-MILK PROTEIN"/>
    <property type="match status" value="1"/>
</dbReference>
<gene>
    <name evidence="11" type="ORF">PMEA_00010874</name>
</gene>
<dbReference type="SUPFAM" id="SSF57845">
    <property type="entry name" value="B-box zinc-binding domain"/>
    <property type="match status" value="1"/>
</dbReference>
<dbReference type="GO" id="GO:0061630">
    <property type="term" value="F:ubiquitin protein ligase activity"/>
    <property type="evidence" value="ECO:0007669"/>
    <property type="project" value="TreeGrafter"/>
</dbReference>
<dbReference type="Pfam" id="PF17170">
    <property type="entry name" value="DUF5128"/>
    <property type="match status" value="1"/>
</dbReference>
<dbReference type="SUPFAM" id="SSF101898">
    <property type="entry name" value="NHL repeat"/>
    <property type="match status" value="1"/>
</dbReference>
<dbReference type="GO" id="GO:0000209">
    <property type="term" value="P:protein polyubiquitination"/>
    <property type="evidence" value="ECO:0007669"/>
    <property type="project" value="TreeGrafter"/>
</dbReference>
<evidence type="ECO:0000313" key="12">
    <source>
        <dbReference type="Proteomes" id="UP001159428"/>
    </source>
</evidence>
<dbReference type="SUPFAM" id="SSF81296">
    <property type="entry name" value="E set domains"/>
    <property type="match status" value="1"/>
</dbReference>
<dbReference type="GO" id="GO:0008270">
    <property type="term" value="F:zinc ion binding"/>
    <property type="evidence" value="ECO:0007669"/>
    <property type="project" value="UniProtKB-KW"/>
</dbReference>
<organism evidence="11 12">
    <name type="scientific">Pocillopora meandrina</name>
    <dbReference type="NCBI Taxonomy" id="46732"/>
    <lineage>
        <taxon>Eukaryota</taxon>
        <taxon>Metazoa</taxon>
        <taxon>Cnidaria</taxon>
        <taxon>Anthozoa</taxon>
        <taxon>Hexacorallia</taxon>
        <taxon>Scleractinia</taxon>
        <taxon>Astrocoeniina</taxon>
        <taxon>Pocilloporidae</taxon>
        <taxon>Pocillopora</taxon>
    </lineage>
</organism>
<sequence length="755" mass="84177">MTSAVRVIEQINEQLMCAICLDRLTAPVFLKCLHTFCSQCLHRIVNNHPSSSITCPTCRAETPIPDKGVDMLMPNFFVNQMLDLVHLKSEELKKEIREENKCQACENEKTADLATSRCVDCKKDLCTSCVAEHKRAHSTLDHRIIATIEDEGQQESQELDRYSLSFCKYHTRNVIKYFCNTCDEAICRVCTILEHREHQYVYPKEALPARRGAIAEQLEQAKIRIPELKKTLSGVQEMSKRLTECREAIAKEISENVQARIEALREGQNELLKHLDQIHDGKQKVLGLQKDSIELELGKLAGCCEFADNVLKFGNEVEVLQMKGRLESLNGVKIQFEPEEDDTIQYVHDPATKKTVSESLGSIRASSTFASISYASGDGIHTARVKMETTFRLTTKDRHGKRCKGGDRVTVDISQPDGIPLSSTIRDEGDGTYTVTYMPEVNGKHEVSVAIQDKPIMGSPFTVLVVNRREYADVGPTLHRFGQYGSKKREFKSPFGVAVDNESYIYVADSYNHRIQIFGPRGEFVSQFGSHGERKGEFNCPTDVALDSKGRIIVCDNGNNRIQVLSRNGAFIGKFGREGTGNGYFKSPWGVATSRKNDILVADMENHRVQVFSSDGKFLTKIGCFGDRAGQFNSPCYLLVNPEDDHIFVSDSKNHRIQEFDKNGKVLRQIGSQGTGEGQFSHPRGLAIDIAGNLVIADMGNHRLQILAANGKFVKEAGSEGSGDGQLSFPESVAIMPNSGYIVVSDLSNNRIQVF</sequence>
<keyword evidence="2" id="KW-0479">Metal-binding</keyword>
<evidence type="ECO:0000259" key="9">
    <source>
        <dbReference type="PROSITE" id="PS50089"/>
    </source>
</evidence>
<evidence type="ECO:0000313" key="11">
    <source>
        <dbReference type="EMBL" id="CAH3033040.1"/>
    </source>
</evidence>
<dbReference type="PROSITE" id="PS50089">
    <property type="entry name" value="ZF_RING_2"/>
    <property type="match status" value="1"/>
</dbReference>
<dbReference type="PROSITE" id="PS00518">
    <property type="entry name" value="ZF_RING_1"/>
    <property type="match status" value="1"/>
</dbReference>
<dbReference type="Gene3D" id="3.30.160.60">
    <property type="entry name" value="Classic Zinc Finger"/>
    <property type="match status" value="1"/>
</dbReference>